<dbReference type="InterPro" id="IPR012337">
    <property type="entry name" value="RNaseH-like_sf"/>
</dbReference>
<dbReference type="Pfam" id="PF00075">
    <property type="entry name" value="RNase_H"/>
    <property type="match status" value="1"/>
</dbReference>
<dbReference type="Proteomes" id="UP000246991">
    <property type="component" value="Unassembled WGS sequence"/>
</dbReference>
<organism evidence="4 5">
    <name type="scientific">Tuber magnatum</name>
    <name type="common">white Piedmont truffle</name>
    <dbReference type="NCBI Taxonomy" id="42249"/>
    <lineage>
        <taxon>Eukaryota</taxon>
        <taxon>Fungi</taxon>
        <taxon>Dikarya</taxon>
        <taxon>Ascomycota</taxon>
        <taxon>Pezizomycotina</taxon>
        <taxon>Pezizomycetes</taxon>
        <taxon>Pezizales</taxon>
        <taxon>Tuberaceae</taxon>
        <taxon>Tuber</taxon>
    </lineage>
</organism>
<reference evidence="4 5" key="1">
    <citation type="submission" date="2018-03" db="EMBL/GenBank/DDBJ databases">
        <title>Genomes of Pezizomycetes fungi and the evolution of truffles.</title>
        <authorList>
            <person name="Murat C."/>
            <person name="Payen T."/>
            <person name="Noel B."/>
            <person name="Kuo A."/>
            <person name="Martin F.M."/>
        </authorList>
    </citation>
    <scope>NUCLEOTIDE SEQUENCE [LARGE SCALE GENOMIC DNA]</scope>
    <source>
        <strain evidence="4">091103-1</strain>
    </source>
</reference>
<dbReference type="SUPFAM" id="SSF53098">
    <property type="entry name" value="Ribonuclease H-like"/>
    <property type="match status" value="1"/>
</dbReference>
<evidence type="ECO:0000256" key="2">
    <source>
        <dbReference type="SAM" id="MobiDB-lite"/>
    </source>
</evidence>
<feature type="region of interest" description="Disordered" evidence="2">
    <location>
        <begin position="441"/>
        <end position="483"/>
    </location>
</feature>
<gene>
    <name evidence="4" type="ORF">C7212DRAFT_359910</name>
</gene>
<protein>
    <recommendedName>
        <fullName evidence="3">RNase H type-1 domain-containing protein</fullName>
    </recommendedName>
</protein>
<evidence type="ECO:0000313" key="4">
    <source>
        <dbReference type="EMBL" id="PWW72638.1"/>
    </source>
</evidence>
<keyword evidence="1" id="KW-0175">Coiled coil</keyword>
<dbReference type="InterPro" id="IPR036397">
    <property type="entry name" value="RNaseH_sf"/>
</dbReference>
<keyword evidence="5" id="KW-1185">Reference proteome</keyword>
<evidence type="ECO:0000259" key="3">
    <source>
        <dbReference type="PROSITE" id="PS50879"/>
    </source>
</evidence>
<dbReference type="STRING" id="42249.A0A317SEL9"/>
<feature type="region of interest" description="Disordered" evidence="2">
    <location>
        <begin position="502"/>
        <end position="547"/>
    </location>
</feature>
<dbReference type="OrthoDB" id="407198at2759"/>
<dbReference type="AlphaFoldDB" id="A0A317SEL9"/>
<dbReference type="PROSITE" id="PS50879">
    <property type="entry name" value="RNASE_H_1"/>
    <property type="match status" value="1"/>
</dbReference>
<proteinExistence type="predicted"/>
<dbReference type="GO" id="GO:0003676">
    <property type="term" value="F:nucleic acid binding"/>
    <property type="evidence" value="ECO:0007669"/>
    <property type="project" value="InterPro"/>
</dbReference>
<comment type="caution">
    <text evidence="4">The sequence shown here is derived from an EMBL/GenBank/DDBJ whole genome shotgun (WGS) entry which is preliminary data.</text>
</comment>
<feature type="compositionally biased region" description="Basic and acidic residues" evidence="2">
    <location>
        <begin position="526"/>
        <end position="540"/>
    </location>
</feature>
<feature type="compositionally biased region" description="Low complexity" evidence="2">
    <location>
        <begin position="505"/>
        <end position="517"/>
    </location>
</feature>
<dbReference type="InterPro" id="IPR002156">
    <property type="entry name" value="RNaseH_domain"/>
</dbReference>
<feature type="region of interest" description="Disordered" evidence="2">
    <location>
        <begin position="14"/>
        <end position="50"/>
    </location>
</feature>
<feature type="domain" description="RNase H type-1" evidence="3">
    <location>
        <begin position="278"/>
        <end position="427"/>
    </location>
</feature>
<evidence type="ECO:0000256" key="1">
    <source>
        <dbReference type="SAM" id="Coils"/>
    </source>
</evidence>
<dbReference type="CDD" id="cd13934">
    <property type="entry name" value="RNase_H_Dikarya_like"/>
    <property type="match status" value="1"/>
</dbReference>
<dbReference type="EMBL" id="PYWC01000099">
    <property type="protein sequence ID" value="PWW72638.1"/>
    <property type="molecule type" value="Genomic_DNA"/>
</dbReference>
<feature type="coiled-coil region" evidence="1">
    <location>
        <begin position="77"/>
        <end position="128"/>
    </location>
</feature>
<evidence type="ECO:0000313" key="5">
    <source>
        <dbReference type="Proteomes" id="UP000246991"/>
    </source>
</evidence>
<accession>A0A317SEL9</accession>
<dbReference type="Gene3D" id="3.30.420.10">
    <property type="entry name" value="Ribonuclease H-like superfamily/Ribonuclease H"/>
    <property type="match status" value="1"/>
</dbReference>
<name>A0A317SEL9_9PEZI</name>
<sequence>MRLSSREILRLPKCPPCRRGMHTLPPLRNSSGGGEGGSGTSSTSSSANRQIAKMEKLEDLVFAQAAYISSTARSSDTEALNERMEKLEQMLAVQAAEFKEANRKSARVEAIEKRIREAENKIQAQTIQIGKGGNRVGDMESKVNAVEQRQNSINTKIGNVEKAFPTLVTAKAADKYMSTTKQEIATLFKRIEALEALGSTAQGGGGVAGTDSPTVLTPAAKSGKPSPLDIRLEKLFIDLKHHPRRFVPPSPLSTPLSEFSFAQNSAPVPSQRLIRNGDPKQVLLFIDGSCIAAGSPGSRPGYGVYFRREDNVYGRLEDYDGDDSASGVAELWAAVIALQLRPWREEGFDRLVLACDAEYVVMGVCELAEKWAAKGWKAGGKAISGKDAWEKLLFELAVQEARGVHVQFWLIPRKLNLADPVARKGAGFDMAEIRSRNELLLQAPLPPPPPERDQVVPDSQEKRTAPPEESEPGEMQPVGVPPEKPRGLFGLLFGFLRRKPLATGPSSNNTPINSNSTLEQKAAEGSSKKQENEETEKKDSIASPRIPLYPCPDHWPQDLSRNQLECIRSLNSHVTHVSFSDPNTPIDQRRLAYHRYLLLNPYLDLETLEPHEVTDLNFAALRKDYHITRLIRATFEEPFVKKEHKRIKADAECITSLSRGLINANPGSADVIRANRNMIGDAAAQAVVNIKRAKKLDTSCRDQILALKKKVTSLTDSTANMAFQRMIWEPTIIKIESAVKVLAADVQKTAGMIVVLDRMNSRREAWEKKASEREGSSGDAEQVRL</sequence>
<feature type="compositionally biased region" description="Basic and acidic residues" evidence="2">
    <location>
        <begin position="450"/>
        <end position="466"/>
    </location>
</feature>
<feature type="region of interest" description="Disordered" evidence="2">
    <location>
        <begin position="766"/>
        <end position="785"/>
    </location>
</feature>
<dbReference type="GO" id="GO:0004523">
    <property type="term" value="F:RNA-DNA hybrid ribonuclease activity"/>
    <property type="evidence" value="ECO:0007669"/>
    <property type="project" value="InterPro"/>
</dbReference>